<keyword evidence="6" id="KW-0805">Transcription regulation</keyword>
<feature type="compositionally biased region" description="Low complexity" evidence="10">
    <location>
        <begin position="471"/>
        <end position="487"/>
    </location>
</feature>
<keyword evidence="7" id="KW-0804">Transcription</keyword>
<dbReference type="PANTHER" id="PTHR23235">
    <property type="entry name" value="KRUEPPEL-LIKE TRANSCRIPTION FACTOR"/>
    <property type="match status" value="1"/>
</dbReference>
<dbReference type="Gene3D" id="3.30.160.60">
    <property type="entry name" value="Classic Zinc Finger"/>
    <property type="match status" value="3"/>
</dbReference>
<feature type="region of interest" description="Disordered" evidence="10">
    <location>
        <begin position="471"/>
        <end position="511"/>
    </location>
</feature>
<evidence type="ECO:0000256" key="10">
    <source>
        <dbReference type="SAM" id="MobiDB-lite"/>
    </source>
</evidence>
<dbReference type="FunFam" id="3.30.160.60:FF:000515">
    <property type="entry name" value="early growth response protein 4"/>
    <property type="match status" value="1"/>
</dbReference>
<evidence type="ECO:0000313" key="13">
    <source>
        <dbReference type="WBParaSite" id="TREG1_106930.1"/>
    </source>
</evidence>
<feature type="domain" description="C2H2-type" evidence="11">
    <location>
        <begin position="285"/>
        <end position="314"/>
    </location>
</feature>
<evidence type="ECO:0000256" key="5">
    <source>
        <dbReference type="ARBA" id="ARBA00022833"/>
    </source>
</evidence>
<evidence type="ECO:0000256" key="7">
    <source>
        <dbReference type="ARBA" id="ARBA00023163"/>
    </source>
</evidence>
<accession>A0AA85IMX2</accession>
<dbReference type="InterPro" id="IPR013087">
    <property type="entry name" value="Znf_C2H2_type"/>
</dbReference>
<keyword evidence="3" id="KW-0479">Metal-binding</keyword>
<dbReference type="Proteomes" id="UP000050795">
    <property type="component" value="Unassembled WGS sequence"/>
</dbReference>
<keyword evidence="12" id="KW-1185">Reference proteome</keyword>
<proteinExistence type="inferred from homology"/>
<dbReference type="PROSITE" id="PS50157">
    <property type="entry name" value="ZINC_FINGER_C2H2_2"/>
    <property type="match status" value="3"/>
</dbReference>
<name>A0AA85IMX2_TRIRE</name>
<dbReference type="PANTHER" id="PTHR23235:SF155">
    <property type="entry name" value="EARLY GROWTH RESPONSE 4-RELATED"/>
    <property type="match status" value="1"/>
</dbReference>
<dbReference type="WBParaSite" id="TREG1_106930.1">
    <property type="protein sequence ID" value="TREG1_106930.1"/>
    <property type="gene ID" value="TREG1_106930"/>
</dbReference>
<evidence type="ECO:0000256" key="9">
    <source>
        <dbReference type="PROSITE-ProRule" id="PRU00042"/>
    </source>
</evidence>
<dbReference type="GO" id="GO:0000981">
    <property type="term" value="F:DNA-binding transcription factor activity, RNA polymerase II-specific"/>
    <property type="evidence" value="ECO:0007669"/>
    <property type="project" value="TreeGrafter"/>
</dbReference>
<reference evidence="12" key="1">
    <citation type="submission" date="2022-06" db="EMBL/GenBank/DDBJ databases">
        <authorList>
            <person name="Berger JAMES D."/>
            <person name="Berger JAMES D."/>
        </authorList>
    </citation>
    <scope>NUCLEOTIDE SEQUENCE [LARGE SCALE GENOMIC DNA]</scope>
</reference>
<organism evidence="12 13">
    <name type="scientific">Trichobilharzia regenti</name>
    <name type="common">Nasal bird schistosome</name>
    <dbReference type="NCBI Taxonomy" id="157069"/>
    <lineage>
        <taxon>Eukaryota</taxon>
        <taxon>Metazoa</taxon>
        <taxon>Spiralia</taxon>
        <taxon>Lophotrochozoa</taxon>
        <taxon>Platyhelminthes</taxon>
        <taxon>Trematoda</taxon>
        <taxon>Digenea</taxon>
        <taxon>Strigeidida</taxon>
        <taxon>Schistosomatoidea</taxon>
        <taxon>Schistosomatidae</taxon>
        <taxon>Trichobilharzia</taxon>
    </lineage>
</organism>
<evidence type="ECO:0000256" key="1">
    <source>
        <dbReference type="ARBA" id="ARBA00004123"/>
    </source>
</evidence>
<evidence type="ECO:0000256" key="4">
    <source>
        <dbReference type="ARBA" id="ARBA00022771"/>
    </source>
</evidence>
<dbReference type="AlphaFoldDB" id="A0AA85IMX2"/>
<keyword evidence="8" id="KW-0539">Nucleus</keyword>
<dbReference type="PROSITE" id="PS00028">
    <property type="entry name" value="ZINC_FINGER_C2H2_1"/>
    <property type="match status" value="3"/>
</dbReference>
<dbReference type="GO" id="GO:0005634">
    <property type="term" value="C:nucleus"/>
    <property type="evidence" value="ECO:0007669"/>
    <property type="project" value="UniProtKB-SubCell"/>
</dbReference>
<dbReference type="GO" id="GO:0000978">
    <property type="term" value="F:RNA polymerase II cis-regulatory region sequence-specific DNA binding"/>
    <property type="evidence" value="ECO:0007669"/>
    <property type="project" value="TreeGrafter"/>
</dbReference>
<sequence length="511" mass="57587">MLYSAPSHRPSSSYTLEESAENIFQTSSQKQIKPSYIPKIGEHEAAKGFLVSLTSGYSESEMHRFTSSRIEQETRTTPSYSCMSTASTSYTQMSTGIPFEIGAEKLSSHHIKPSERHMLIKQESPLCVDLPKFTSHSHPPTESKSMKFPMPFIKQEMLAPETYRQLPLHSERHASFSISPTQKSLQRHYSVPEGPVFEKSDIYNILHTKSAPSGEEYYISSPSEYPESFFSSQTIRTLSAEAFPGYLSELTSRPSLPCEPGPSTVMHKRFTSCNATATSLEKRRYCCPETECGKRFARPDELKRHHRIHTGTKPFMCKYCPRSFGRSDHLRTHTRSHTGERPYMCEACGRKFARSDERTRHKKIHGCGLVKETPSSETSFPGKSIHKPPTCEVTCVYSSHEQSLSMSIPSTLSHSPYMQPNIFQPSSYPPPILWQSTSSESIPNMPPFQDISVETLRPLPYFQPTIVSSFPSSTSPYLTSTTSTSTDTQRDWKTYTPLTSPSNPVTTTDSI</sequence>
<feature type="region of interest" description="Disordered" evidence="10">
    <location>
        <begin position="64"/>
        <end position="83"/>
    </location>
</feature>
<comment type="similarity">
    <text evidence="2">Belongs to the krueppel C2H2-type zinc-finger protein family.</text>
</comment>
<evidence type="ECO:0000256" key="6">
    <source>
        <dbReference type="ARBA" id="ARBA00023015"/>
    </source>
</evidence>
<evidence type="ECO:0000256" key="2">
    <source>
        <dbReference type="ARBA" id="ARBA00006991"/>
    </source>
</evidence>
<reference evidence="13" key="2">
    <citation type="submission" date="2023-11" db="UniProtKB">
        <authorList>
            <consortium name="WormBaseParasite"/>
        </authorList>
    </citation>
    <scope>IDENTIFICATION</scope>
</reference>
<keyword evidence="5" id="KW-0862">Zinc</keyword>
<evidence type="ECO:0000256" key="8">
    <source>
        <dbReference type="ARBA" id="ARBA00023242"/>
    </source>
</evidence>
<evidence type="ECO:0000256" key="3">
    <source>
        <dbReference type="ARBA" id="ARBA00022723"/>
    </source>
</evidence>
<feature type="compositionally biased region" description="Polar residues" evidence="10">
    <location>
        <begin position="9"/>
        <end position="27"/>
    </location>
</feature>
<feature type="compositionally biased region" description="Basic and acidic residues" evidence="10">
    <location>
        <begin position="64"/>
        <end position="74"/>
    </location>
</feature>
<dbReference type="InterPro" id="IPR036236">
    <property type="entry name" value="Znf_C2H2_sf"/>
</dbReference>
<dbReference type="GO" id="GO:0008270">
    <property type="term" value="F:zinc ion binding"/>
    <property type="evidence" value="ECO:0007669"/>
    <property type="project" value="UniProtKB-KW"/>
</dbReference>
<feature type="compositionally biased region" description="Polar residues" evidence="10">
    <location>
        <begin position="496"/>
        <end position="511"/>
    </location>
</feature>
<keyword evidence="4 9" id="KW-0863">Zinc-finger</keyword>
<dbReference type="SMART" id="SM00355">
    <property type="entry name" value="ZnF_C2H2"/>
    <property type="match status" value="3"/>
</dbReference>
<comment type="subcellular location">
    <subcellularLocation>
        <location evidence="1">Nucleus</location>
    </subcellularLocation>
</comment>
<feature type="domain" description="C2H2-type" evidence="11">
    <location>
        <begin position="315"/>
        <end position="342"/>
    </location>
</feature>
<feature type="region of interest" description="Disordered" evidence="10">
    <location>
        <begin position="1"/>
        <end position="27"/>
    </location>
</feature>
<evidence type="ECO:0000313" key="12">
    <source>
        <dbReference type="Proteomes" id="UP000050795"/>
    </source>
</evidence>
<dbReference type="Pfam" id="PF00096">
    <property type="entry name" value="zf-C2H2"/>
    <property type="match status" value="3"/>
</dbReference>
<protein>
    <recommendedName>
        <fullName evidence="11">C2H2-type domain-containing protein</fullName>
    </recommendedName>
</protein>
<feature type="domain" description="C2H2-type" evidence="11">
    <location>
        <begin position="343"/>
        <end position="365"/>
    </location>
</feature>
<evidence type="ECO:0000259" key="11">
    <source>
        <dbReference type="PROSITE" id="PS50157"/>
    </source>
</evidence>
<dbReference type="SUPFAM" id="SSF57667">
    <property type="entry name" value="beta-beta-alpha zinc fingers"/>
    <property type="match status" value="2"/>
</dbReference>